<comment type="caution">
    <text evidence="8">The sequence shown here is derived from an EMBL/GenBank/DDBJ whole genome shotgun (WGS) entry which is preliminary data.</text>
</comment>
<protein>
    <submittedName>
        <fullName evidence="8">Methyl-accepting chemotaxis protein</fullName>
    </submittedName>
</protein>
<dbReference type="InterPro" id="IPR003660">
    <property type="entry name" value="HAMP_dom"/>
</dbReference>
<keyword evidence="3" id="KW-0807">Transducer</keyword>
<evidence type="ECO:0000313" key="9">
    <source>
        <dbReference type="Proteomes" id="UP001595711"/>
    </source>
</evidence>
<feature type="transmembrane region" description="Helical" evidence="5">
    <location>
        <begin position="187"/>
        <end position="210"/>
    </location>
</feature>
<dbReference type="SMART" id="SM00283">
    <property type="entry name" value="MA"/>
    <property type="match status" value="1"/>
</dbReference>
<name>A0ABV7VE47_9PROT</name>
<dbReference type="EMBL" id="JBHRYJ010000001">
    <property type="protein sequence ID" value="MFC3675430.1"/>
    <property type="molecule type" value="Genomic_DNA"/>
</dbReference>
<dbReference type="InterPro" id="IPR004089">
    <property type="entry name" value="MCPsignal_dom"/>
</dbReference>
<keyword evidence="1" id="KW-0488">Methylation</keyword>
<dbReference type="PROSITE" id="PS50885">
    <property type="entry name" value="HAMP"/>
    <property type="match status" value="3"/>
</dbReference>
<evidence type="ECO:0000256" key="5">
    <source>
        <dbReference type="SAM" id="Phobius"/>
    </source>
</evidence>
<dbReference type="Pfam" id="PF00015">
    <property type="entry name" value="MCPsignal"/>
    <property type="match status" value="1"/>
</dbReference>
<dbReference type="Pfam" id="PF00672">
    <property type="entry name" value="HAMP"/>
    <property type="match status" value="1"/>
</dbReference>
<feature type="domain" description="HAMP" evidence="7">
    <location>
        <begin position="284"/>
        <end position="337"/>
    </location>
</feature>
<reference evidence="9" key="1">
    <citation type="journal article" date="2019" name="Int. J. Syst. Evol. Microbiol.">
        <title>The Global Catalogue of Microorganisms (GCM) 10K type strain sequencing project: providing services to taxonomists for standard genome sequencing and annotation.</title>
        <authorList>
            <consortium name="The Broad Institute Genomics Platform"/>
            <consortium name="The Broad Institute Genome Sequencing Center for Infectious Disease"/>
            <person name="Wu L."/>
            <person name="Ma J."/>
        </authorList>
    </citation>
    <scope>NUCLEOTIDE SEQUENCE [LARGE SCALE GENOMIC DNA]</scope>
    <source>
        <strain evidence="9">KCTC 42182</strain>
    </source>
</reference>
<dbReference type="SMART" id="SM00304">
    <property type="entry name" value="HAMP"/>
    <property type="match status" value="3"/>
</dbReference>
<comment type="similarity">
    <text evidence="2">Belongs to the methyl-accepting chemotaxis (MCP) protein family.</text>
</comment>
<evidence type="ECO:0000313" key="8">
    <source>
        <dbReference type="EMBL" id="MFC3675430.1"/>
    </source>
</evidence>
<evidence type="ECO:0000256" key="3">
    <source>
        <dbReference type="PROSITE-ProRule" id="PRU00284"/>
    </source>
</evidence>
<evidence type="ECO:0000256" key="1">
    <source>
        <dbReference type="ARBA" id="ARBA00022481"/>
    </source>
</evidence>
<keyword evidence="5" id="KW-0812">Transmembrane</keyword>
<evidence type="ECO:0000259" key="7">
    <source>
        <dbReference type="PROSITE" id="PS50885"/>
    </source>
</evidence>
<organism evidence="8 9">
    <name type="scientific">Ferrovibrio xuzhouensis</name>
    <dbReference type="NCBI Taxonomy" id="1576914"/>
    <lineage>
        <taxon>Bacteria</taxon>
        <taxon>Pseudomonadati</taxon>
        <taxon>Pseudomonadota</taxon>
        <taxon>Alphaproteobacteria</taxon>
        <taxon>Rhodospirillales</taxon>
        <taxon>Rhodospirillaceae</taxon>
        <taxon>Ferrovibrio</taxon>
    </lineage>
</organism>
<proteinExistence type="inferred from homology"/>
<dbReference type="SUPFAM" id="SSF58104">
    <property type="entry name" value="Methyl-accepting chemotaxis protein (MCP) signaling domain"/>
    <property type="match status" value="1"/>
</dbReference>
<dbReference type="PROSITE" id="PS50111">
    <property type="entry name" value="CHEMOTAXIS_TRANSDUC_2"/>
    <property type="match status" value="1"/>
</dbReference>
<feature type="transmembrane region" description="Helical" evidence="5">
    <location>
        <begin position="12"/>
        <end position="33"/>
    </location>
</feature>
<dbReference type="PANTHER" id="PTHR43531:SF14">
    <property type="entry name" value="METHYL-ACCEPTING CHEMOTAXIS PROTEIN I-RELATED"/>
    <property type="match status" value="1"/>
</dbReference>
<gene>
    <name evidence="8" type="ORF">ACFOOQ_07740</name>
</gene>
<sequence>MHAKLSMRIRIIAIFSLIVLCVAVMGSVMLLRLRDLGSATLGLQDNAATLMQFGGFSSDFERLARLDVTGQLDLPADARQRLQTEEAAIRHDMDRLWTAYTPSISPGEEAERAAALKSAWGDFGATERRLEELEQAGDHTGAAGLITGDFNAAAVHFREAITAATGLQDRQARQIAADADRTVSSSYIWIIAIFALTLAVALAGALLTIFGDIRLIRALTAAMTRLAGTDLATAIPGAGRGDEIGAMAGAVQVFKDSMIAREQAETEIAAQRRTAEEQRAEREARERRAIEEISDLCNRVADGDLDRRLDEAGKEGFLLTLSQRLNGLTGMLQQITGEMAAVTAGMAEGDLTRSVEGSYRGVFGTLKDSVNAMAGKLRSFALQLQQSAATVRAAAAEISTGSQDLAQRTESQAASVEETAASMHEITTTVKQNAENAAAANQLAGSARQSAETGGSVVRDAVVAVSRIEDSARRISDIVSLIDEIAFQTNLLALNASVEAARAGEAGKGFAVVAQEVRALAQRSANASKDIKALITESNTQVKTGADLVNQTGNSLDGIVGAIKKVSEIVAEIAAASREQATGLEQINTAVGQMDEMTQRNGALVEETSASAQSLADQAGQLSELVGFFRIERRPRLRVAE</sequence>
<feature type="domain" description="Methyl-accepting transducer" evidence="6">
    <location>
        <begin position="387"/>
        <end position="616"/>
    </location>
</feature>
<dbReference type="SUPFAM" id="SSF158472">
    <property type="entry name" value="HAMP domain-like"/>
    <property type="match status" value="1"/>
</dbReference>
<feature type="coiled-coil region" evidence="4">
    <location>
        <begin position="261"/>
        <end position="288"/>
    </location>
</feature>
<keyword evidence="9" id="KW-1185">Reference proteome</keyword>
<accession>A0ABV7VE47</accession>
<dbReference type="InterPro" id="IPR051310">
    <property type="entry name" value="MCP_chemotaxis"/>
</dbReference>
<dbReference type="Gene3D" id="1.10.287.950">
    <property type="entry name" value="Methyl-accepting chemotaxis protein"/>
    <property type="match status" value="1"/>
</dbReference>
<evidence type="ECO:0000256" key="4">
    <source>
        <dbReference type="SAM" id="Coils"/>
    </source>
</evidence>
<keyword evidence="4" id="KW-0175">Coiled coil</keyword>
<feature type="domain" description="HAMP" evidence="7">
    <location>
        <begin position="338"/>
        <end position="382"/>
    </location>
</feature>
<evidence type="ECO:0000256" key="2">
    <source>
        <dbReference type="ARBA" id="ARBA00029447"/>
    </source>
</evidence>
<dbReference type="RefSeq" id="WP_379723993.1">
    <property type="nucleotide sequence ID" value="NZ_JBHRYJ010000001.1"/>
</dbReference>
<evidence type="ECO:0000259" key="6">
    <source>
        <dbReference type="PROSITE" id="PS50111"/>
    </source>
</evidence>
<keyword evidence="5" id="KW-0472">Membrane</keyword>
<dbReference type="InterPro" id="IPR024478">
    <property type="entry name" value="HlyB_4HB_MCP"/>
</dbReference>
<dbReference type="Gene3D" id="1.10.8.500">
    <property type="entry name" value="HAMP domain in histidine kinase"/>
    <property type="match status" value="1"/>
</dbReference>
<dbReference type="PANTHER" id="PTHR43531">
    <property type="entry name" value="PROTEIN ICFG"/>
    <property type="match status" value="1"/>
</dbReference>
<dbReference type="CDD" id="cd11386">
    <property type="entry name" value="MCP_signal"/>
    <property type="match status" value="1"/>
</dbReference>
<dbReference type="Pfam" id="PF12729">
    <property type="entry name" value="4HB_MCP_1"/>
    <property type="match status" value="1"/>
</dbReference>
<dbReference type="Proteomes" id="UP001595711">
    <property type="component" value="Unassembled WGS sequence"/>
</dbReference>
<keyword evidence="5" id="KW-1133">Transmembrane helix</keyword>
<feature type="domain" description="HAMP" evidence="7">
    <location>
        <begin position="216"/>
        <end position="263"/>
    </location>
</feature>